<comment type="caution">
    <text evidence="3">The sequence shown here is derived from an EMBL/GenBank/DDBJ whole genome shotgun (WGS) entry which is preliminary data.</text>
</comment>
<feature type="compositionally biased region" description="Basic and acidic residues" evidence="1">
    <location>
        <begin position="505"/>
        <end position="517"/>
    </location>
</feature>
<dbReference type="PANTHER" id="PTHR33414">
    <property type="entry name" value="PROTEIN PLASTID MOVEMENT IMPAIRED 1-RELATED 1"/>
    <property type="match status" value="1"/>
</dbReference>
<feature type="compositionally biased region" description="Polar residues" evidence="1">
    <location>
        <begin position="1247"/>
        <end position="1298"/>
    </location>
</feature>
<feature type="region of interest" description="Disordered" evidence="1">
    <location>
        <begin position="1204"/>
        <end position="1355"/>
    </location>
</feature>
<feature type="region of interest" description="Disordered" evidence="1">
    <location>
        <begin position="334"/>
        <end position="360"/>
    </location>
</feature>
<feature type="compositionally biased region" description="Polar residues" evidence="1">
    <location>
        <begin position="334"/>
        <end position="345"/>
    </location>
</feature>
<dbReference type="Proteomes" id="UP000822688">
    <property type="component" value="Chromosome 3"/>
</dbReference>
<dbReference type="PROSITE" id="PS51840">
    <property type="entry name" value="C2_NT"/>
    <property type="match status" value="1"/>
</dbReference>
<dbReference type="Pfam" id="PF10358">
    <property type="entry name" value="NT-C2"/>
    <property type="match status" value="1"/>
</dbReference>
<sequence length="1355" mass="146800">MVQTTPTAASAGGQATGGAVGGQLLQELEALNQALYQAGHAKGDGGDAVRTGGKQLARRETMPARLESEREVAEESGGILLRSSHPRPPVPVAGKGAQLDGRSLLYMELDRSESRGFEDEAINLPESVDDNVDFRQRLEAPAESKKKGLWSWKPFRALAHVGQQKFNCLFTVHVHAVEGLPASVNGLRLGVHFARKDDVGVQTMPARVSQGYAEFQETLNTRCSVHGTKNGAKGMKWESKQFVLSVIALDVDELVLGKHKLELTRLLPETIEDDVEKQDTWTTSFKLSGKAQGGTLIVTFGCEIQGKDSGNLSASSSSRFGESPVLRAVRSFNSLPSSGQATPSRYASEDHHSPAMSEPSAEYHMEHLSLDDFNHAHSFGSAKGSMHSYSQAGAVQDTKFQLAAESDAPSGAAKIHNYEELDEKINAGGAEEDEEEEEEMQFTVVEQGVELGTIVDNVSGRSYDSFESENTSNFGENQGAESADVSPQGELYYDDAYEETEDQFDEKKKEDKKEELRSAAGGTEGLGMHVADHEDSDSRSIDDELEMQELLAALGEQEHDPEGEKGTRTTNDLEMMRDFMAEEELLSLLPAETEWESTKKVPQSKVLESDDEFDDVAGEFLSLLGSDTGPSPEPQPSTLALVSDNEPDSPRALLLKQFEKEAMIESGLGLNMKMPELQSSVEQSEVPDFYLDDMPRDRTIDARSTNEPHNLPVHQHTTSEDYNNLGWGSEEDVELASIMEAAESELQKATQTMRSKTRAKMLEDEETEALMQEWGLNKKVFEGSPHKSSYADDTGNPYAMVSFEPPPLGFGLGSMVPLRDGGSLMSMNPANFQASSGSKLVMQVSKPVVVPTDPGANPMDLLLRMASSGMDGMTDQAMVTMPLDDITGKSVEQIASEGFAAFRGSHLGNSGYAAIEGGHSPYSLEYPQDDSRSLATFNSQTGLATTSAGRTNMRKSNPNIGDDSFMSLDDLAPVAMQKIEALALEGLKIQADMAEEEAPYVVEPFSRQGRAQIEGAYGSRQRGGRSEVNYLEDSTSMSFSEDGSAEDPGILDDLSMAISLDEWMRLDAGLVDENDIAGNTMALVAAHQASHGDIVPSNLGKQGGKQKEDGTADKTGNGSTITLAMLVQLRDPLRNFEPIGAPMMALVQAERVAVPPMPKLRFGKQISIRGNNERYDDGSEARAQPMFKITDVTLSGLKVSEETANDKKNQIAWGNPKQQQSGSRWLAASGMSKNTKSSIKSLPAPFSKSTPAPFSKSTTAPFSKSTPAPFSKTTPAPFSKNTPASFQKSNPSPFQKNNAVALPESPTPSTKTSRMDSLWSLSAKLGSRWGGTPSVSKTRNPDVVMPKTGWFGRKK</sequence>
<accession>A0A8T0ILG6</accession>
<feature type="region of interest" description="Disordered" evidence="1">
    <location>
        <begin position="501"/>
        <end position="545"/>
    </location>
</feature>
<dbReference type="Pfam" id="PF21745">
    <property type="entry name" value="PMI1_PMIR1-2_C"/>
    <property type="match status" value="1"/>
</dbReference>
<keyword evidence="4" id="KW-1185">Reference proteome</keyword>
<evidence type="ECO:0000313" key="3">
    <source>
        <dbReference type="EMBL" id="KAG0583865.1"/>
    </source>
</evidence>
<feature type="domain" description="C2 NT-type" evidence="2">
    <location>
        <begin position="158"/>
        <end position="304"/>
    </location>
</feature>
<feature type="compositionally biased region" description="Basic and acidic residues" evidence="1">
    <location>
        <begin position="57"/>
        <end position="73"/>
    </location>
</feature>
<name>A0A8T0ILG6_CERPU</name>
<feature type="compositionally biased region" description="Polar residues" evidence="1">
    <location>
        <begin position="468"/>
        <end position="480"/>
    </location>
</feature>
<feature type="compositionally biased region" description="Basic and acidic residues" evidence="1">
    <location>
        <begin position="530"/>
        <end position="542"/>
    </location>
</feature>
<feature type="region of interest" description="Disordered" evidence="1">
    <location>
        <begin position="462"/>
        <end position="488"/>
    </location>
</feature>
<gene>
    <name evidence="3" type="ORF">KC19_3G167300</name>
</gene>
<reference evidence="3" key="1">
    <citation type="submission" date="2020-06" db="EMBL/GenBank/DDBJ databases">
        <title>WGS assembly of Ceratodon purpureus strain R40.</title>
        <authorList>
            <person name="Carey S.B."/>
            <person name="Jenkins J."/>
            <person name="Shu S."/>
            <person name="Lovell J.T."/>
            <person name="Sreedasyam A."/>
            <person name="Maumus F."/>
            <person name="Tiley G.P."/>
            <person name="Fernandez-Pozo N."/>
            <person name="Barry K."/>
            <person name="Chen C."/>
            <person name="Wang M."/>
            <person name="Lipzen A."/>
            <person name="Daum C."/>
            <person name="Saski C.A."/>
            <person name="Payton A.C."/>
            <person name="Mcbreen J.C."/>
            <person name="Conrad R.E."/>
            <person name="Kollar L.M."/>
            <person name="Olsson S."/>
            <person name="Huttunen S."/>
            <person name="Landis J.B."/>
            <person name="Wickett N.J."/>
            <person name="Johnson M.G."/>
            <person name="Rensing S.A."/>
            <person name="Grimwood J."/>
            <person name="Schmutz J."/>
            <person name="Mcdaniel S.F."/>
        </authorList>
    </citation>
    <scope>NUCLEOTIDE SEQUENCE</scope>
    <source>
        <strain evidence="3">R40</strain>
    </source>
</reference>
<protein>
    <recommendedName>
        <fullName evidence="2">C2 NT-type domain-containing protein</fullName>
    </recommendedName>
</protein>
<feature type="compositionally biased region" description="Polar residues" evidence="1">
    <location>
        <begin position="1231"/>
        <end position="1240"/>
    </location>
</feature>
<feature type="region of interest" description="Disordered" evidence="1">
    <location>
        <begin position="625"/>
        <end position="646"/>
    </location>
</feature>
<evidence type="ECO:0000259" key="2">
    <source>
        <dbReference type="PROSITE" id="PS51840"/>
    </source>
</evidence>
<evidence type="ECO:0000313" key="4">
    <source>
        <dbReference type="Proteomes" id="UP000822688"/>
    </source>
</evidence>
<dbReference type="InterPro" id="IPR039614">
    <property type="entry name" value="PMI1-like"/>
</dbReference>
<feature type="region of interest" description="Disordered" evidence="1">
    <location>
        <begin position="40"/>
        <end position="96"/>
    </location>
</feature>
<dbReference type="InterPro" id="IPR019448">
    <property type="entry name" value="NT-C2"/>
</dbReference>
<dbReference type="PANTHER" id="PTHR33414:SF1">
    <property type="entry name" value="PROTEIN PLASTID MOVEMENT IMPAIRED 1-RELATED 1"/>
    <property type="match status" value="1"/>
</dbReference>
<evidence type="ECO:0000256" key="1">
    <source>
        <dbReference type="SAM" id="MobiDB-lite"/>
    </source>
</evidence>
<proteinExistence type="predicted"/>
<organism evidence="3 4">
    <name type="scientific">Ceratodon purpureus</name>
    <name type="common">Fire moss</name>
    <name type="synonym">Dicranum purpureum</name>
    <dbReference type="NCBI Taxonomy" id="3225"/>
    <lineage>
        <taxon>Eukaryota</taxon>
        <taxon>Viridiplantae</taxon>
        <taxon>Streptophyta</taxon>
        <taxon>Embryophyta</taxon>
        <taxon>Bryophyta</taxon>
        <taxon>Bryophytina</taxon>
        <taxon>Bryopsida</taxon>
        <taxon>Dicranidae</taxon>
        <taxon>Pseudoditrichales</taxon>
        <taxon>Ditrichaceae</taxon>
        <taxon>Ceratodon</taxon>
    </lineage>
</organism>
<feature type="region of interest" description="Disordered" evidence="1">
    <location>
        <begin position="1094"/>
        <end position="1117"/>
    </location>
</feature>
<dbReference type="InterPro" id="IPR048972">
    <property type="entry name" value="PMI1_PMIR1-2_C"/>
</dbReference>
<feature type="region of interest" description="Disordered" evidence="1">
    <location>
        <begin position="702"/>
        <end position="725"/>
    </location>
</feature>
<dbReference type="EMBL" id="CM026423">
    <property type="protein sequence ID" value="KAG0583865.1"/>
    <property type="molecule type" value="Genomic_DNA"/>
</dbReference>